<evidence type="ECO:0000313" key="2">
    <source>
        <dbReference type="Proteomes" id="UP000012106"/>
    </source>
</evidence>
<dbReference type="Proteomes" id="UP000012106">
    <property type="component" value="Unassembled WGS sequence"/>
</dbReference>
<comment type="caution">
    <text evidence="1">The sequence shown here is derived from an EMBL/GenBank/DDBJ whole genome shotgun (WGS) entry which is preliminary data.</text>
</comment>
<evidence type="ECO:0000313" key="1">
    <source>
        <dbReference type="EMBL" id="EMN19886.1"/>
    </source>
</evidence>
<name>M6JE55_9LEPT</name>
<accession>M6JE55</accession>
<dbReference type="AlphaFoldDB" id="M6JE55"/>
<protein>
    <submittedName>
        <fullName evidence="1">Uncharacterized protein</fullName>
    </submittedName>
</protein>
<reference evidence="1 2" key="1">
    <citation type="submission" date="2013-01" db="EMBL/GenBank/DDBJ databases">
        <authorList>
            <person name="Harkins D.M."/>
            <person name="Durkin A.S."/>
            <person name="Brinkac L.M."/>
            <person name="Haft D.H."/>
            <person name="Selengut J.D."/>
            <person name="Sanka R."/>
            <person name="DePew J."/>
            <person name="Purushe J."/>
            <person name="Hartskeerl R.A."/>
            <person name="Ahmed A."/>
            <person name="van der Linden H."/>
            <person name="Goris M.G.A."/>
            <person name="Vinetz J.M."/>
            <person name="Sutton G.G."/>
            <person name="Nierman W.C."/>
            <person name="Fouts D.E."/>
        </authorList>
    </citation>
    <scope>NUCLEOTIDE SEQUENCE [LARGE SCALE GENOMIC DNA]</scope>
    <source>
        <strain evidence="1 2">MAVJ 401</strain>
    </source>
</reference>
<sequence>MDTTFRKSRCYTGKTREFPQRFAEASPIKGWKFIHSLALYKSNREELEFKLGPFFRFLGIPIT</sequence>
<dbReference type="EMBL" id="AHMU02000077">
    <property type="protein sequence ID" value="EMN19886.1"/>
    <property type="molecule type" value="Genomic_DNA"/>
</dbReference>
<organism evidence="1 2">
    <name type="scientific">Leptospira santarosai serovar Arenal str. MAVJ 401</name>
    <dbReference type="NCBI Taxonomy" id="1049976"/>
    <lineage>
        <taxon>Bacteria</taxon>
        <taxon>Pseudomonadati</taxon>
        <taxon>Spirochaetota</taxon>
        <taxon>Spirochaetia</taxon>
        <taxon>Leptospirales</taxon>
        <taxon>Leptospiraceae</taxon>
        <taxon>Leptospira</taxon>
    </lineage>
</organism>
<proteinExistence type="predicted"/>
<gene>
    <name evidence="1" type="ORF">LEP1GSC063_2162</name>
</gene>